<keyword evidence="5" id="KW-0812">Transmembrane</keyword>
<evidence type="ECO:0000256" key="6">
    <source>
        <dbReference type="ARBA" id="ARBA00022826"/>
    </source>
</evidence>
<protein>
    <submittedName>
        <fullName evidence="13">Uncharacterized protein</fullName>
    </submittedName>
</protein>
<sequence length="221" mass="25141">MTRLETFADAAFAFSAALLAISIDEVPSSYHELMLALQGAPAFAASMLIILFFWHGHQRWSDRYGLEDTPSVYLTFALIMMVMIYVYPLKILMQTGFSFLTGGWLPAVFEFETFFQFRVLVTLYASGFVVLCAIMAGLYFHAWRQREALAMSDEESFDTFSEMVRWLFPALFSLAVIAPMWLLSDDHVSLVPFLFVLLALFAPINDRIARHAARKRFGGRA</sequence>
<dbReference type="GO" id="GO:0005267">
    <property type="term" value="F:potassium channel activity"/>
    <property type="evidence" value="ECO:0007669"/>
    <property type="project" value="UniProtKB-KW"/>
</dbReference>
<evidence type="ECO:0000256" key="9">
    <source>
        <dbReference type="ARBA" id="ARBA00023065"/>
    </source>
</evidence>
<organism evidence="13 14">
    <name type="scientific">Wenzhouxiangella marina</name>
    <dbReference type="NCBI Taxonomy" id="1579979"/>
    <lineage>
        <taxon>Bacteria</taxon>
        <taxon>Pseudomonadati</taxon>
        <taxon>Pseudomonadota</taxon>
        <taxon>Gammaproteobacteria</taxon>
        <taxon>Chromatiales</taxon>
        <taxon>Wenzhouxiangellaceae</taxon>
        <taxon>Wenzhouxiangella</taxon>
    </lineage>
</organism>
<evidence type="ECO:0000256" key="5">
    <source>
        <dbReference type="ARBA" id="ARBA00022692"/>
    </source>
</evidence>
<dbReference type="RefSeq" id="WP_049724967.1">
    <property type="nucleotide sequence ID" value="NZ_CP012154.1"/>
</dbReference>
<evidence type="ECO:0000256" key="8">
    <source>
        <dbReference type="ARBA" id="ARBA00022989"/>
    </source>
</evidence>
<gene>
    <name evidence="13" type="ORF">WM2015_945</name>
</gene>
<dbReference type="Pfam" id="PF06736">
    <property type="entry name" value="TMEM175"/>
    <property type="match status" value="1"/>
</dbReference>
<keyword evidence="7" id="KW-0630">Potassium</keyword>
<comment type="subcellular location">
    <subcellularLocation>
        <location evidence="1">Membrane</location>
        <topology evidence="1">Multi-pass membrane protein</topology>
    </subcellularLocation>
</comment>
<keyword evidence="6" id="KW-0631">Potassium channel</keyword>
<keyword evidence="9" id="KW-0406">Ion transport</keyword>
<name>A0A0K0XUN1_9GAMM</name>
<evidence type="ECO:0000256" key="3">
    <source>
        <dbReference type="ARBA" id="ARBA00022448"/>
    </source>
</evidence>
<keyword evidence="4" id="KW-0633">Potassium transport</keyword>
<comment type="similarity">
    <text evidence="2">Belongs to the TMEM175 family.</text>
</comment>
<reference evidence="13 14" key="1">
    <citation type="submission" date="2015-07" db="EMBL/GenBank/DDBJ databases">
        <authorList>
            <person name="Noorani M."/>
        </authorList>
    </citation>
    <scope>NUCLEOTIDE SEQUENCE [LARGE SCALE GENOMIC DNA]</scope>
    <source>
        <strain evidence="13 14">KCTC 42284</strain>
    </source>
</reference>
<dbReference type="EMBL" id="CP012154">
    <property type="protein sequence ID" value="AKS41326.1"/>
    <property type="molecule type" value="Genomic_DNA"/>
</dbReference>
<dbReference type="GO" id="GO:0016020">
    <property type="term" value="C:membrane"/>
    <property type="evidence" value="ECO:0007669"/>
    <property type="project" value="UniProtKB-SubCell"/>
</dbReference>
<evidence type="ECO:0000313" key="13">
    <source>
        <dbReference type="EMBL" id="AKS41326.1"/>
    </source>
</evidence>
<comment type="catalytic activity">
    <reaction evidence="12">
        <text>K(+)(in) = K(+)(out)</text>
        <dbReference type="Rhea" id="RHEA:29463"/>
        <dbReference type="ChEBI" id="CHEBI:29103"/>
    </reaction>
</comment>
<keyword evidence="11" id="KW-0407">Ion channel</keyword>
<evidence type="ECO:0000256" key="7">
    <source>
        <dbReference type="ARBA" id="ARBA00022958"/>
    </source>
</evidence>
<evidence type="ECO:0000256" key="10">
    <source>
        <dbReference type="ARBA" id="ARBA00023136"/>
    </source>
</evidence>
<keyword evidence="8" id="KW-1133">Transmembrane helix</keyword>
<proteinExistence type="inferred from homology"/>
<keyword evidence="10" id="KW-0472">Membrane</keyword>
<dbReference type="Proteomes" id="UP000066624">
    <property type="component" value="Chromosome"/>
</dbReference>
<dbReference type="STRING" id="1579979.WM2015_945"/>
<evidence type="ECO:0000256" key="1">
    <source>
        <dbReference type="ARBA" id="ARBA00004141"/>
    </source>
</evidence>
<evidence type="ECO:0000313" key="14">
    <source>
        <dbReference type="Proteomes" id="UP000066624"/>
    </source>
</evidence>
<keyword evidence="3" id="KW-0813">Transport</keyword>
<evidence type="ECO:0000256" key="4">
    <source>
        <dbReference type="ARBA" id="ARBA00022538"/>
    </source>
</evidence>
<evidence type="ECO:0000256" key="2">
    <source>
        <dbReference type="ARBA" id="ARBA00006920"/>
    </source>
</evidence>
<dbReference type="AlphaFoldDB" id="A0A0K0XUN1"/>
<dbReference type="KEGG" id="wma:WM2015_945"/>
<accession>A0A0K0XUN1</accession>
<evidence type="ECO:0000256" key="12">
    <source>
        <dbReference type="ARBA" id="ARBA00034430"/>
    </source>
</evidence>
<evidence type="ECO:0000256" key="11">
    <source>
        <dbReference type="ARBA" id="ARBA00023303"/>
    </source>
</evidence>
<keyword evidence="14" id="KW-1185">Reference proteome</keyword>
<dbReference type="InterPro" id="IPR010617">
    <property type="entry name" value="TMEM175-like"/>
</dbReference>
<dbReference type="GO" id="GO:0015252">
    <property type="term" value="F:proton channel activity"/>
    <property type="evidence" value="ECO:0007669"/>
    <property type="project" value="InterPro"/>
</dbReference>